<dbReference type="Gene3D" id="3.10.450.50">
    <property type="match status" value="1"/>
</dbReference>
<feature type="domain" description="SnoaL-like" evidence="1">
    <location>
        <begin position="20"/>
        <end position="125"/>
    </location>
</feature>
<keyword evidence="3" id="KW-1185">Reference proteome</keyword>
<evidence type="ECO:0000259" key="1">
    <source>
        <dbReference type="Pfam" id="PF12680"/>
    </source>
</evidence>
<dbReference type="Proteomes" id="UP000515947">
    <property type="component" value="Chromosome"/>
</dbReference>
<evidence type="ECO:0000313" key="2">
    <source>
        <dbReference type="EMBL" id="QNN55064.1"/>
    </source>
</evidence>
<evidence type="ECO:0000313" key="3">
    <source>
        <dbReference type="Proteomes" id="UP000515947"/>
    </source>
</evidence>
<dbReference type="InterPro" id="IPR037401">
    <property type="entry name" value="SnoaL-like"/>
</dbReference>
<dbReference type="Pfam" id="PF12680">
    <property type="entry name" value="SnoaL_2"/>
    <property type="match status" value="1"/>
</dbReference>
<dbReference type="EMBL" id="CP060713">
    <property type="protein sequence ID" value="QNN55064.1"/>
    <property type="molecule type" value="Genomic_DNA"/>
</dbReference>
<sequence>MTTLPTLGSAVTYGYLVDMVERYFHYVDTYDLDGVLSCFAEDAVVTIQSAHAVHQGRDAEIKAMYEELFDNYRARMRHVHFRHVADPDNSRIASQFSVELTGKDGDEVHLTNCNFWYLENGLFKRMYVYMSDGVNVLH</sequence>
<name>A0A7G9RHI9_9ACTN</name>
<dbReference type="InterPro" id="IPR032710">
    <property type="entry name" value="NTF2-like_dom_sf"/>
</dbReference>
<reference evidence="2 3" key="1">
    <citation type="submission" date="2020-08" db="EMBL/GenBank/DDBJ databases">
        <title>Genome sequence of Nocardioides mesophilus KACC 16243T.</title>
        <authorList>
            <person name="Hyun D.-W."/>
            <person name="Bae J.-W."/>
        </authorList>
    </citation>
    <scope>NUCLEOTIDE SEQUENCE [LARGE SCALE GENOMIC DNA]</scope>
    <source>
        <strain evidence="2 3">KACC 16243</strain>
    </source>
</reference>
<dbReference type="SUPFAM" id="SSF54427">
    <property type="entry name" value="NTF2-like"/>
    <property type="match status" value="1"/>
</dbReference>
<dbReference type="CDD" id="cd00531">
    <property type="entry name" value="NTF2_like"/>
    <property type="match status" value="1"/>
</dbReference>
<dbReference type="AlphaFoldDB" id="A0A7G9RHI9"/>
<organism evidence="2 3">
    <name type="scientific">Nocardioides mesophilus</name>
    <dbReference type="NCBI Taxonomy" id="433659"/>
    <lineage>
        <taxon>Bacteria</taxon>
        <taxon>Bacillati</taxon>
        <taxon>Actinomycetota</taxon>
        <taxon>Actinomycetes</taxon>
        <taxon>Propionibacteriales</taxon>
        <taxon>Nocardioidaceae</taxon>
        <taxon>Nocardioides</taxon>
    </lineage>
</organism>
<protein>
    <submittedName>
        <fullName evidence="2">Nuclear transport factor 2 family protein</fullName>
    </submittedName>
</protein>
<proteinExistence type="predicted"/>
<accession>A0A7G9RHI9</accession>
<dbReference type="KEGG" id="nmes:H9L09_14515"/>
<gene>
    <name evidence="2" type="ORF">H9L09_14515</name>
</gene>